<dbReference type="SMART" id="SM00478">
    <property type="entry name" value="ENDO3c"/>
    <property type="match status" value="1"/>
</dbReference>
<dbReference type="SUPFAM" id="SSF55945">
    <property type="entry name" value="TATA-box binding protein-like"/>
    <property type="match status" value="1"/>
</dbReference>
<evidence type="ECO:0000313" key="8">
    <source>
        <dbReference type="Proteomes" id="UP000742631"/>
    </source>
</evidence>
<dbReference type="InterPro" id="IPR037046">
    <property type="entry name" value="AlkA_N_sf"/>
</dbReference>
<dbReference type="InterPro" id="IPR010316">
    <property type="entry name" value="AlkA_N"/>
</dbReference>
<comment type="catalytic activity">
    <reaction evidence="1">
        <text>Hydrolysis of alkylated DNA, releasing 3-methyladenine, 3-methylguanine, 7-methylguanine and 7-methyladenine.</text>
        <dbReference type="EC" id="3.2.2.21"/>
    </reaction>
</comment>
<dbReference type="PANTHER" id="PTHR43003:SF13">
    <property type="entry name" value="DNA-3-METHYLADENINE GLYCOSYLASE 2"/>
    <property type="match status" value="1"/>
</dbReference>
<dbReference type="GO" id="GO:0005737">
    <property type="term" value="C:cytoplasm"/>
    <property type="evidence" value="ECO:0007669"/>
    <property type="project" value="TreeGrafter"/>
</dbReference>
<feature type="domain" description="DNA-3-methyladenine glycosylase AlkA N-terminal" evidence="6">
    <location>
        <begin position="15"/>
        <end position="131"/>
    </location>
</feature>
<dbReference type="AlphaFoldDB" id="A0A921E5R8"/>
<dbReference type="GO" id="GO:0006285">
    <property type="term" value="P:base-excision repair, AP site formation"/>
    <property type="evidence" value="ECO:0007669"/>
    <property type="project" value="TreeGrafter"/>
</dbReference>
<dbReference type="GO" id="GO:0006307">
    <property type="term" value="P:DNA alkylation repair"/>
    <property type="evidence" value="ECO:0007669"/>
    <property type="project" value="TreeGrafter"/>
</dbReference>
<dbReference type="Pfam" id="PF06029">
    <property type="entry name" value="AlkA_N"/>
    <property type="match status" value="1"/>
</dbReference>
<dbReference type="Gene3D" id="1.10.340.30">
    <property type="entry name" value="Hypothetical protein, domain 2"/>
    <property type="match status" value="1"/>
</dbReference>
<dbReference type="EMBL" id="DYYG01000063">
    <property type="protein sequence ID" value="HJE25979.1"/>
    <property type="molecule type" value="Genomic_DNA"/>
</dbReference>
<feature type="domain" description="HhH-GPD" evidence="5">
    <location>
        <begin position="141"/>
        <end position="303"/>
    </location>
</feature>
<dbReference type="GO" id="GO:0032993">
    <property type="term" value="C:protein-DNA complex"/>
    <property type="evidence" value="ECO:0007669"/>
    <property type="project" value="TreeGrafter"/>
</dbReference>
<evidence type="ECO:0000259" key="6">
    <source>
        <dbReference type="SMART" id="SM01009"/>
    </source>
</evidence>
<evidence type="ECO:0000259" key="5">
    <source>
        <dbReference type="SMART" id="SM00478"/>
    </source>
</evidence>
<keyword evidence="3" id="KW-0227">DNA damage</keyword>
<dbReference type="GO" id="GO:0032131">
    <property type="term" value="F:alkylated DNA binding"/>
    <property type="evidence" value="ECO:0007669"/>
    <property type="project" value="TreeGrafter"/>
</dbReference>
<protein>
    <recommendedName>
        <fullName evidence="2">DNA-3-methyladenine glycosylase II</fullName>
        <ecNumber evidence="2">3.2.2.21</ecNumber>
    </recommendedName>
</protein>
<evidence type="ECO:0000256" key="2">
    <source>
        <dbReference type="ARBA" id="ARBA00012000"/>
    </source>
</evidence>
<evidence type="ECO:0000256" key="1">
    <source>
        <dbReference type="ARBA" id="ARBA00000086"/>
    </source>
</evidence>
<dbReference type="Gene3D" id="3.30.310.20">
    <property type="entry name" value="DNA-3-methyladenine glycosylase AlkA, N-terminal domain"/>
    <property type="match status" value="1"/>
</dbReference>
<reference evidence="7" key="2">
    <citation type="submission" date="2021-09" db="EMBL/GenBank/DDBJ databases">
        <authorList>
            <person name="Gilroy R."/>
        </authorList>
    </citation>
    <scope>NUCLEOTIDE SEQUENCE</scope>
    <source>
        <strain evidence="7">316</strain>
    </source>
</reference>
<dbReference type="InterPro" id="IPR011257">
    <property type="entry name" value="DNA_glycosylase"/>
</dbReference>
<dbReference type="InterPro" id="IPR003265">
    <property type="entry name" value="HhH-GPD_domain"/>
</dbReference>
<gene>
    <name evidence="7" type="ORF">K8W01_20210</name>
</gene>
<dbReference type="CDD" id="cd00056">
    <property type="entry name" value="ENDO3c"/>
    <property type="match status" value="1"/>
</dbReference>
<evidence type="ECO:0000256" key="4">
    <source>
        <dbReference type="ARBA" id="ARBA00023204"/>
    </source>
</evidence>
<dbReference type="GO" id="GO:0008725">
    <property type="term" value="F:DNA-3-methyladenine glycosylase activity"/>
    <property type="evidence" value="ECO:0007669"/>
    <property type="project" value="TreeGrafter"/>
</dbReference>
<dbReference type="InterPro" id="IPR051912">
    <property type="entry name" value="Alkylbase_DNA_Glycosylase/TA"/>
</dbReference>
<dbReference type="GO" id="GO:0043916">
    <property type="term" value="F:DNA-7-methylguanine glycosylase activity"/>
    <property type="evidence" value="ECO:0007669"/>
    <property type="project" value="TreeGrafter"/>
</dbReference>
<dbReference type="EC" id="3.2.2.21" evidence="2"/>
<name>A0A921E5R8_9HYPH</name>
<organism evidence="7 8">
    <name type="scientific">Methylorubrum populi</name>
    <dbReference type="NCBI Taxonomy" id="223967"/>
    <lineage>
        <taxon>Bacteria</taxon>
        <taxon>Pseudomonadati</taxon>
        <taxon>Pseudomonadota</taxon>
        <taxon>Alphaproteobacteria</taxon>
        <taxon>Hyphomicrobiales</taxon>
        <taxon>Methylobacteriaceae</taxon>
        <taxon>Methylorubrum</taxon>
    </lineage>
</organism>
<dbReference type="PANTHER" id="PTHR43003">
    <property type="entry name" value="DNA-3-METHYLADENINE GLYCOSYLASE"/>
    <property type="match status" value="1"/>
</dbReference>
<proteinExistence type="predicted"/>
<keyword evidence="4" id="KW-0234">DNA repair</keyword>
<reference evidence="7" key="1">
    <citation type="journal article" date="2021" name="PeerJ">
        <title>Extensive microbial diversity within the chicken gut microbiome revealed by metagenomics and culture.</title>
        <authorList>
            <person name="Gilroy R."/>
            <person name="Ravi A."/>
            <person name="Getino M."/>
            <person name="Pursley I."/>
            <person name="Horton D.L."/>
            <person name="Alikhan N.F."/>
            <person name="Baker D."/>
            <person name="Gharbi K."/>
            <person name="Hall N."/>
            <person name="Watson M."/>
            <person name="Adriaenssens E.M."/>
            <person name="Foster-Nyarko E."/>
            <person name="Jarju S."/>
            <person name="Secka A."/>
            <person name="Antonio M."/>
            <person name="Oren A."/>
            <person name="Chaudhuri R.R."/>
            <person name="La Ragione R."/>
            <person name="Hildebrand F."/>
            <person name="Pallen M.J."/>
        </authorList>
    </citation>
    <scope>NUCLEOTIDE SEQUENCE</scope>
    <source>
        <strain evidence="7">316</strain>
    </source>
</reference>
<accession>A0A921E5R8</accession>
<sequence length="312" mass="33675">MPPTPPPVIEADGTRLLLRYHPPYDWTHLERFLADHASPGVETVTPGRYARTFALDGRCGTLAVVSEVDGLSVLVRHPDPDRVLERIVARLRAMFDLDADPLAIARGLAHDPLIAALVARRPGLRMPGAFDPFELAVRAILGQQVSVAAATRLAGRLVAAFGTQLTVDEQGDEPGLTHLFPAPEQLVDAEISLILNMPRARGRAIQGLAAAMLTTPDLFSPGRDLDETISRLTALPGIGDWTAHYVAMRVLAQADALPAGDVGLMRALDDGSGRPSRLAILERSAAWRPWRGYAAIHLWAEDAARGTARRTS</sequence>
<dbReference type="Proteomes" id="UP000742631">
    <property type="component" value="Unassembled WGS sequence"/>
</dbReference>
<dbReference type="SMART" id="SM01009">
    <property type="entry name" value="AlkA_N"/>
    <property type="match status" value="1"/>
</dbReference>
<dbReference type="SUPFAM" id="SSF48150">
    <property type="entry name" value="DNA-glycosylase"/>
    <property type="match status" value="1"/>
</dbReference>
<evidence type="ECO:0000256" key="3">
    <source>
        <dbReference type="ARBA" id="ARBA00022763"/>
    </source>
</evidence>
<comment type="caution">
    <text evidence="7">The sequence shown here is derived from an EMBL/GenBank/DDBJ whole genome shotgun (WGS) entry which is preliminary data.</text>
</comment>
<evidence type="ECO:0000313" key="7">
    <source>
        <dbReference type="EMBL" id="HJE25979.1"/>
    </source>
</evidence>
<dbReference type="Pfam" id="PF00730">
    <property type="entry name" value="HhH-GPD"/>
    <property type="match status" value="1"/>
</dbReference>
<dbReference type="InterPro" id="IPR023170">
    <property type="entry name" value="HhH_base_excis_C"/>
</dbReference>
<dbReference type="Gene3D" id="1.10.1670.10">
    <property type="entry name" value="Helix-hairpin-Helix base-excision DNA repair enzymes (C-terminal)"/>
    <property type="match status" value="1"/>
</dbReference>